<dbReference type="AlphaFoldDB" id="A0A7J7KCC4"/>
<accession>A0A7J7KCC4</accession>
<dbReference type="EMBL" id="VXIV02000805">
    <property type="protein sequence ID" value="KAF6035937.1"/>
    <property type="molecule type" value="Genomic_DNA"/>
</dbReference>
<organism evidence="1 2">
    <name type="scientific">Bugula neritina</name>
    <name type="common">Brown bryozoan</name>
    <name type="synonym">Sertularia neritina</name>
    <dbReference type="NCBI Taxonomy" id="10212"/>
    <lineage>
        <taxon>Eukaryota</taxon>
        <taxon>Metazoa</taxon>
        <taxon>Spiralia</taxon>
        <taxon>Lophotrochozoa</taxon>
        <taxon>Bryozoa</taxon>
        <taxon>Gymnolaemata</taxon>
        <taxon>Cheilostomatida</taxon>
        <taxon>Flustrina</taxon>
        <taxon>Buguloidea</taxon>
        <taxon>Bugulidae</taxon>
        <taxon>Bugula</taxon>
    </lineage>
</organism>
<sequence length="69" mass="7892">MIPYQCGDKLRTSESGHQNCTVQINFMFSFHFLNCIVGTDKYSTLGTSITSCQYTHILKYFSLTSNMHT</sequence>
<evidence type="ECO:0000313" key="1">
    <source>
        <dbReference type="EMBL" id="KAF6035937.1"/>
    </source>
</evidence>
<name>A0A7J7KCC4_BUGNE</name>
<reference evidence="1" key="1">
    <citation type="submission" date="2020-06" db="EMBL/GenBank/DDBJ databases">
        <title>Draft genome of Bugula neritina, a colonial animal packing powerful symbionts and potential medicines.</title>
        <authorList>
            <person name="Rayko M."/>
        </authorList>
    </citation>
    <scope>NUCLEOTIDE SEQUENCE [LARGE SCALE GENOMIC DNA]</scope>
    <source>
        <strain evidence="1">Kwan_BN1</strain>
    </source>
</reference>
<keyword evidence="2" id="KW-1185">Reference proteome</keyword>
<dbReference type="Proteomes" id="UP000593567">
    <property type="component" value="Unassembled WGS sequence"/>
</dbReference>
<evidence type="ECO:0000313" key="2">
    <source>
        <dbReference type="Proteomes" id="UP000593567"/>
    </source>
</evidence>
<proteinExistence type="predicted"/>
<protein>
    <submittedName>
        <fullName evidence="1">Uncharacterized protein</fullName>
    </submittedName>
</protein>
<comment type="caution">
    <text evidence="1">The sequence shown here is derived from an EMBL/GenBank/DDBJ whole genome shotgun (WGS) entry which is preliminary data.</text>
</comment>
<gene>
    <name evidence="1" type="ORF">EB796_005751</name>
</gene>